<organism evidence="2">
    <name type="scientific">Chloropicon roscoffensis</name>
    <dbReference type="NCBI Taxonomy" id="1461544"/>
    <lineage>
        <taxon>Eukaryota</taxon>
        <taxon>Viridiplantae</taxon>
        <taxon>Chlorophyta</taxon>
        <taxon>Chloropicophyceae</taxon>
        <taxon>Chloropicales</taxon>
        <taxon>Chloropicaceae</taxon>
        <taxon>Chloropicon</taxon>
    </lineage>
</organism>
<protein>
    <submittedName>
        <fullName evidence="2">Uncharacterized protein</fullName>
    </submittedName>
</protein>
<dbReference type="EMBL" id="HBHZ01007186">
    <property type="protein sequence ID" value="CAE0192458.1"/>
    <property type="molecule type" value="Transcribed_RNA"/>
</dbReference>
<feature type="region of interest" description="Disordered" evidence="1">
    <location>
        <begin position="1"/>
        <end position="20"/>
    </location>
</feature>
<sequence>MRLTSEHGDRGGESTIDVGHHAEDVPRWPCEAGSALSLLTSGHLSNKVLFVVASSICNWSGIYEEEGILIRVGLEPWNEDVKGGAVDAEGLEAREVCQHPRV</sequence>
<dbReference type="AlphaFoldDB" id="A0A7S3FNY9"/>
<evidence type="ECO:0000313" key="2">
    <source>
        <dbReference type="EMBL" id="CAE0192458.1"/>
    </source>
</evidence>
<name>A0A7S3FNY9_9CHLO</name>
<evidence type="ECO:0000256" key="1">
    <source>
        <dbReference type="SAM" id="MobiDB-lite"/>
    </source>
</evidence>
<proteinExistence type="predicted"/>
<gene>
    <name evidence="2" type="ORF">CROS1456_LOCUS5548</name>
</gene>
<reference evidence="2" key="1">
    <citation type="submission" date="2021-01" db="EMBL/GenBank/DDBJ databases">
        <authorList>
            <person name="Corre E."/>
            <person name="Pelletier E."/>
            <person name="Niang G."/>
            <person name="Scheremetjew M."/>
            <person name="Finn R."/>
            <person name="Kale V."/>
            <person name="Holt S."/>
            <person name="Cochrane G."/>
            <person name="Meng A."/>
            <person name="Brown T."/>
            <person name="Cohen L."/>
        </authorList>
    </citation>
    <scope>NUCLEOTIDE SEQUENCE</scope>
    <source>
        <strain evidence="2">RCC1871</strain>
    </source>
</reference>
<accession>A0A7S3FNY9</accession>